<gene>
    <name evidence="8" type="ORF">O181_035302</name>
</gene>
<keyword evidence="4" id="KW-0255">Endonuclease</keyword>
<evidence type="ECO:0000256" key="3">
    <source>
        <dbReference type="ARBA" id="ARBA00022722"/>
    </source>
</evidence>
<evidence type="ECO:0000313" key="8">
    <source>
        <dbReference type="EMBL" id="MBW0495587.1"/>
    </source>
</evidence>
<organism evidence="8 9">
    <name type="scientific">Austropuccinia psidii MF-1</name>
    <dbReference type="NCBI Taxonomy" id="1389203"/>
    <lineage>
        <taxon>Eukaryota</taxon>
        <taxon>Fungi</taxon>
        <taxon>Dikarya</taxon>
        <taxon>Basidiomycota</taxon>
        <taxon>Pucciniomycotina</taxon>
        <taxon>Pucciniomycetes</taxon>
        <taxon>Pucciniales</taxon>
        <taxon>Sphaerophragmiaceae</taxon>
        <taxon>Austropuccinia</taxon>
    </lineage>
</organism>
<dbReference type="PANTHER" id="PTHR37984">
    <property type="entry name" value="PROTEIN CBG26694"/>
    <property type="match status" value="1"/>
</dbReference>
<dbReference type="Proteomes" id="UP000765509">
    <property type="component" value="Unassembled WGS sequence"/>
</dbReference>
<keyword evidence="3" id="KW-0540">Nuclease</keyword>
<keyword evidence="1" id="KW-0808">Transferase</keyword>
<keyword evidence="5" id="KW-0511">Multifunctional enzyme</keyword>
<dbReference type="PANTHER" id="PTHR37984:SF5">
    <property type="entry name" value="PROTEIN NYNRIN-LIKE"/>
    <property type="match status" value="1"/>
</dbReference>
<dbReference type="Pfam" id="PF00078">
    <property type="entry name" value="RVT_1"/>
    <property type="match status" value="1"/>
</dbReference>
<dbReference type="GO" id="GO:0004519">
    <property type="term" value="F:endonuclease activity"/>
    <property type="evidence" value="ECO:0007669"/>
    <property type="project" value="UniProtKB-KW"/>
</dbReference>
<evidence type="ECO:0000256" key="4">
    <source>
        <dbReference type="ARBA" id="ARBA00022759"/>
    </source>
</evidence>
<evidence type="ECO:0000256" key="5">
    <source>
        <dbReference type="ARBA" id="ARBA00023268"/>
    </source>
</evidence>
<dbReference type="FunFam" id="3.30.70.270:FF:000020">
    <property type="entry name" value="Transposon Tf2-6 polyprotein-like Protein"/>
    <property type="match status" value="1"/>
</dbReference>
<evidence type="ECO:0000259" key="7">
    <source>
        <dbReference type="Pfam" id="PF17919"/>
    </source>
</evidence>
<dbReference type="InterPro" id="IPR041577">
    <property type="entry name" value="RT_RNaseH_2"/>
</dbReference>
<dbReference type="CDD" id="cd09274">
    <property type="entry name" value="RNase_HI_RT_Ty3"/>
    <property type="match status" value="1"/>
</dbReference>
<dbReference type="Gene3D" id="3.30.70.270">
    <property type="match status" value="2"/>
</dbReference>
<sequence length="397" mass="45482">MSEFPENIPLIVLDFSEYPSLFVTHHTKYMVELPSFPSFEWEFLVIDTPKGEDLILHFDFLNHFNPSIDWRQGLITFNADHKDYYDLSKSFSNAFSLCQIMFSSVYLDNIMVFFKSEEEHVTHVSTVLSRLRANNVFAKASKCLFHVSSVEYLGYVVSSEGLKMEQEKFQQVLNCPPPRNLKALHSFLAFADFYCCFIKNHSKKIGPLTSSLKKDSCFPLKEEALSQFHQLKEAFTTAPILSHFNPSLPTIVETDAAADALGAVLSQVSDSENYPIAFNSPKHIPAELNYELCDKELLGIVWALKHWRAFLLSLSSPFEVLINHSSLQYFMSSKVLIHCQACWAEFLSEFNFSIMHHPGLLATLPDALSRQDNLYPERGEDFISKNPMNFQQIIKKD</sequence>
<protein>
    <recommendedName>
        <fullName evidence="10">Reverse transcriptase/retrotransposon-derived protein RNase H-like domain-containing protein</fullName>
    </recommendedName>
</protein>
<dbReference type="GO" id="GO:0016779">
    <property type="term" value="F:nucleotidyltransferase activity"/>
    <property type="evidence" value="ECO:0007669"/>
    <property type="project" value="UniProtKB-KW"/>
</dbReference>
<evidence type="ECO:0000259" key="6">
    <source>
        <dbReference type="Pfam" id="PF00078"/>
    </source>
</evidence>
<keyword evidence="4" id="KW-0378">Hydrolase</keyword>
<dbReference type="InterPro" id="IPR043502">
    <property type="entry name" value="DNA/RNA_pol_sf"/>
</dbReference>
<accession>A0A9Q3D8D5</accession>
<feature type="domain" description="Reverse transcriptase" evidence="6">
    <location>
        <begin position="101"/>
        <end position="156"/>
    </location>
</feature>
<name>A0A9Q3D8D5_9BASI</name>
<evidence type="ECO:0000313" key="9">
    <source>
        <dbReference type="Proteomes" id="UP000765509"/>
    </source>
</evidence>
<dbReference type="InterPro" id="IPR043128">
    <property type="entry name" value="Rev_trsase/Diguanyl_cyclase"/>
</dbReference>
<dbReference type="SUPFAM" id="SSF56672">
    <property type="entry name" value="DNA/RNA polymerases"/>
    <property type="match status" value="1"/>
</dbReference>
<evidence type="ECO:0008006" key="10">
    <source>
        <dbReference type="Google" id="ProtNLM"/>
    </source>
</evidence>
<dbReference type="EMBL" id="AVOT02013179">
    <property type="protein sequence ID" value="MBW0495587.1"/>
    <property type="molecule type" value="Genomic_DNA"/>
</dbReference>
<evidence type="ECO:0000256" key="1">
    <source>
        <dbReference type="ARBA" id="ARBA00022679"/>
    </source>
</evidence>
<dbReference type="InterPro" id="IPR000477">
    <property type="entry name" value="RT_dom"/>
</dbReference>
<keyword evidence="2" id="KW-0548">Nucleotidyltransferase</keyword>
<dbReference type="Pfam" id="PF17919">
    <property type="entry name" value="RT_RNaseH_2"/>
    <property type="match status" value="1"/>
</dbReference>
<dbReference type="Gene3D" id="2.40.70.10">
    <property type="entry name" value="Acid Proteases"/>
    <property type="match status" value="1"/>
</dbReference>
<comment type="caution">
    <text evidence="8">The sequence shown here is derived from an EMBL/GenBank/DDBJ whole genome shotgun (WGS) entry which is preliminary data.</text>
</comment>
<keyword evidence="9" id="KW-1185">Reference proteome</keyword>
<reference evidence="8" key="1">
    <citation type="submission" date="2021-03" db="EMBL/GenBank/DDBJ databases">
        <title>Draft genome sequence of rust myrtle Austropuccinia psidii MF-1, a brazilian biotype.</title>
        <authorList>
            <person name="Quecine M.C."/>
            <person name="Pachon D.M.R."/>
            <person name="Bonatelli M.L."/>
            <person name="Correr F.H."/>
            <person name="Franceschini L.M."/>
            <person name="Leite T.F."/>
            <person name="Margarido G.R.A."/>
            <person name="Almeida C.A."/>
            <person name="Ferrarezi J.A."/>
            <person name="Labate C.A."/>
        </authorList>
    </citation>
    <scope>NUCLEOTIDE SEQUENCE</scope>
    <source>
        <strain evidence="8">MF-1</strain>
    </source>
</reference>
<feature type="domain" description="Reverse transcriptase/retrotransposon-derived protein RNase H-like" evidence="7">
    <location>
        <begin position="221"/>
        <end position="319"/>
    </location>
</feature>
<dbReference type="InterPro" id="IPR021109">
    <property type="entry name" value="Peptidase_aspartic_dom_sf"/>
</dbReference>
<evidence type="ECO:0000256" key="2">
    <source>
        <dbReference type="ARBA" id="ARBA00022695"/>
    </source>
</evidence>
<dbReference type="AlphaFoldDB" id="A0A9Q3D8D5"/>
<dbReference type="InterPro" id="IPR050951">
    <property type="entry name" value="Retrovirus_Pol_polyprotein"/>
</dbReference>
<proteinExistence type="predicted"/>